<dbReference type="OrthoDB" id="4865220at2"/>
<accession>A0A4Y8WY49</accession>
<reference evidence="1 2" key="1">
    <citation type="submission" date="2020-08" db="EMBL/GenBank/DDBJ databases">
        <title>Sequencing the genomes of 1000 actinobacteria strains.</title>
        <authorList>
            <person name="Klenk H.-P."/>
        </authorList>
    </citation>
    <scope>NUCLEOTIDE SEQUENCE [LARGE SCALE GENOMIC DNA]</scope>
    <source>
        <strain evidence="1 2">DSM 19079</strain>
    </source>
</reference>
<gene>
    <name evidence="1" type="ORF">BJ976_002180</name>
</gene>
<proteinExistence type="predicted"/>
<evidence type="ECO:0000313" key="1">
    <source>
        <dbReference type="EMBL" id="MBB4883829.1"/>
    </source>
</evidence>
<dbReference type="EMBL" id="JACHMC010000001">
    <property type="protein sequence ID" value="MBB4883829.1"/>
    <property type="molecule type" value="Genomic_DNA"/>
</dbReference>
<dbReference type="AlphaFoldDB" id="A0A4Y8WY49"/>
<sequence length="329" mass="37169">MVSAPLPFRRWETPAGLAPSLIFEDGVGPGIYVLEFSNGDQYVGQSIHPATRFASHRRRWQDIVAVNFTPVPPEELDRVEQDMITEKRRAGVRLRNRTLLAQPFGDSPLDFIVTQEEQARWIGDDPLTAEREIAPQRIVEARARRGADGGRLPEPVRAHPHLAEAVDSIAGYLYYVIPLPTETEGRGWVLSAWPSTNRTRNHRRFATLSIHNVEMLYLYEDRTEDGEWEQTMVLNVHDSLEIDDELRPLFSRNTYRTTGPVWSATVHGWEDIGVLLGHPAVLLAARKLALSQLRKGRAMFSRAHSWALADAAFDHIGNVLDEWATAGND</sequence>
<evidence type="ECO:0000313" key="2">
    <source>
        <dbReference type="Proteomes" id="UP000560081"/>
    </source>
</evidence>
<comment type="caution">
    <text evidence="1">The sequence shown here is derived from an EMBL/GenBank/DDBJ whole genome shotgun (WGS) entry which is preliminary data.</text>
</comment>
<dbReference type="CDD" id="cd00719">
    <property type="entry name" value="GIY-YIG_SF"/>
    <property type="match status" value="1"/>
</dbReference>
<protein>
    <submittedName>
        <fullName evidence="1">Uncharacterized protein</fullName>
    </submittedName>
</protein>
<dbReference type="RefSeq" id="WP_135030546.1">
    <property type="nucleotide sequence ID" value="NZ_BMLA01000004.1"/>
</dbReference>
<keyword evidence="2" id="KW-1185">Reference proteome</keyword>
<organism evidence="1 2">
    <name type="scientific">Micrococcus flavus</name>
    <dbReference type="NCBI Taxonomy" id="384602"/>
    <lineage>
        <taxon>Bacteria</taxon>
        <taxon>Bacillati</taxon>
        <taxon>Actinomycetota</taxon>
        <taxon>Actinomycetes</taxon>
        <taxon>Micrococcales</taxon>
        <taxon>Micrococcaceae</taxon>
        <taxon>Micrococcus</taxon>
    </lineage>
</organism>
<name>A0A4Y8WY49_9MICC</name>
<dbReference type="Proteomes" id="UP000560081">
    <property type="component" value="Unassembled WGS sequence"/>
</dbReference>